<name>C3K618_PSEFS</name>
<protein>
    <submittedName>
        <fullName evidence="3">Uncharacterized protein</fullName>
    </submittedName>
</protein>
<dbReference type="HOGENOM" id="CLU_1685073_0_0_6"/>
<evidence type="ECO:0000313" key="2">
    <source>
        <dbReference type="EMBL" id="CAI2795844.1"/>
    </source>
</evidence>
<dbReference type="EMBL" id="OV986001">
    <property type="protein sequence ID" value="CAI2795844.1"/>
    <property type="molecule type" value="Genomic_DNA"/>
</dbReference>
<accession>C3K618</accession>
<feature type="region of interest" description="Disordered" evidence="1">
    <location>
        <begin position="1"/>
        <end position="41"/>
    </location>
</feature>
<organism evidence="3">
    <name type="scientific">Pseudomonas fluorescens (strain SBW25)</name>
    <dbReference type="NCBI Taxonomy" id="216595"/>
    <lineage>
        <taxon>Bacteria</taxon>
        <taxon>Pseudomonadati</taxon>
        <taxon>Pseudomonadota</taxon>
        <taxon>Gammaproteobacteria</taxon>
        <taxon>Pseudomonadales</taxon>
        <taxon>Pseudomonadaceae</taxon>
        <taxon>Pseudomonas</taxon>
    </lineage>
</organism>
<gene>
    <name evidence="3" type="ordered locus">PFLU_1558</name>
</gene>
<reference evidence="3" key="1">
    <citation type="journal article" date="2009" name="Genome Biol.">
        <title>Genomic and genetic analyses of diversity and plant interactions of Pseudomonas fluorescens.</title>
        <authorList>
            <person name="Silby M.W."/>
            <person name="Cerdeno-Tarraga A.M."/>
            <person name="Vernikos G.S."/>
            <person name="Giddens S.R."/>
            <person name="Jackson R.W."/>
            <person name="Preston G.M."/>
            <person name="Zhang X.X."/>
            <person name="Moon C.D."/>
            <person name="Gehrig S.M."/>
            <person name="Godfrey S.A."/>
            <person name="Knight C.G."/>
            <person name="Malone J.G."/>
            <person name="Robinson Z."/>
            <person name="Spiers A.J."/>
            <person name="Harris S."/>
            <person name="Challis G.L."/>
            <person name="Yaxley A.M."/>
            <person name="Harris D."/>
            <person name="Seeger K."/>
            <person name="Murphy L."/>
            <person name="Rutter S."/>
            <person name="Squares R."/>
            <person name="Quail M.A."/>
            <person name="Saunders E."/>
            <person name="Mavromatis K."/>
            <person name="Brettin T.S."/>
            <person name="Bentley S.D."/>
            <person name="Hothersall J."/>
            <person name="Stephens E."/>
            <person name="Thomas C.M."/>
            <person name="Parkhill J."/>
            <person name="Levy S.B."/>
            <person name="Rainey P.B."/>
            <person name="Thomson N.R."/>
        </authorList>
    </citation>
    <scope>NUCLEOTIDE SEQUENCE [LARGE SCALE GENOMIC DNA]</scope>
    <source>
        <strain evidence="3">SBW25</strain>
    </source>
</reference>
<feature type="compositionally biased region" description="Low complexity" evidence="1">
    <location>
        <begin position="11"/>
        <end position="34"/>
    </location>
</feature>
<dbReference type="EMBL" id="AM181176">
    <property type="protein sequence ID" value="CAY47807.1"/>
    <property type="molecule type" value="Genomic_DNA"/>
</dbReference>
<sequence>MNLFRAASQPSAGQARSPQQRSSQPQAHSPQQPRWPKLARSSQTSVKNAWPVFFLRLAFCKATCHLHTHAQHGFCHFHVLALQEHFGVLGKIQNNQRTFVLSPAQLDSAVGQLNNFQKGRRHKSLFSTKGRDYISHPPGFVEVLKRFLYGLMNGAI</sequence>
<evidence type="ECO:0000256" key="1">
    <source>
        <dbReference type="SAM" id="MobiDB-lite"/>
    </source>
</evidence>
<dbReference type="Proteomes" id="UP001152918">
    <property type="component" value="Chromosome"/>
</dbReference>
<evidence type="ECO:0000313" key="3">
    <source>
        <dbReference type="EMBL" id="CAY47807.1"/>
    </source>
</evidence>
<dbReference type="KEGG" id="pfs:PFLU_1558"/>
<reference evidence="2" key="2">
    <citation type="submission" date="2023-10" db="EMBL/GenBank/DDBJ databases">
        <authorList>
            <person name="Fortmann-Grote C."/>
        </authorList>
    </citation>
    <scope>NUCLEOTIDE SEQUENCE</scope>
    <source>
        <strain evidence="2">SBW25</strain>
    </source>
</reference>
<dbReference type="AlphaFoldDB" id="C3K618"/>
<proteinExistence type="predicted"/>